<gene>
    <name evidence="1" type="ORF">EYB53_013255</name>
</gene>
<name>A0ABS4DB51_9CHLR</name>
<organism evidence="1 2">
    <name type="scientific">Candidatus Chloroploca mongolica</name>
    <dbReference type="NCBI Taxonomy" id="2528176"/>
    <lineage>
        <taxon>Bacteria</taxon>
        <taxon>Bacillati</taxon>
        <taxon>Chloroflexota</taxon>
        <taxon>Chloroflexia</taxon>
        <taxon>Chloroflexales</taxon>
        <taxon>Chloroflexineae</taxon>
        <taxon>Oscillochloridaceae</taxon>
        <taxon>Candidatus Chloroploca</taxon>
    </lineage>
</organism>
<evidence type="ECO:0000313" key="1">
    <source>
        <dbReference type="EMBL" id="MBP1466677.1"/>
    </source>
</evidence>
<reference evidence="1 2" key="1">
    <citation type="submission" date="2021-03" db="EMBL/GenBank/DDBJ databases">
        <authorList>
            <person name="Grouzdev D.S."/>
        </authorList>
    </citation>
    <scope>NUCLEOTIDE SEQUENCE [LARGE SCALE GENOMIC DNA]</scope>
    <source>
        <strain evidence="1 2">M50-1</strain>
    </source>
</reference>
<protein>
    <submittedName>
        <fullName evidence="1">Uncharacterized protein</fullName>
    </submittedName>
</protein>
<dbReference type="RefSeq" id="WP_135478656.1">
    <property type="nucleotide sequence ID" value="NZ_SIJK02000022.1"/>
</dbReference>
<sequence>MAEHTNEAGIVWYEGLGFDIGARVEITDSREIPISGVTTGSVVGFDASGPRPGEDFIRVLVQPDGPTAMIIALPPSALIPEGGGDLVGLARTVLTGLEQSMRPEQFTILLTWLTSEQARAMAQDPTIRLQRIRSGSVFIPGLVLPEVIELAAERLRARV</sequence>
<accession>A0ABS4DB51</accession>
<dbReference type="EMBL" id="SIJK02000022">
    <property type="protein sequence ID" value="MBP1466677.1"/>
    <property type="molecule type" value="Genomic_DNA"/>
</dbReference>
<dbReference type="Proteomes" id="UP001193081">
    <property type="component" value="Unassembled WGS sequence"/>
</dbReference>
<proteinExistence type="predicted"/>
<keyword evidence="2" id="KW-1185">Reference proteome</keyword>
<evidence type="ECO:0000313" key="2">
    <source>
        <dbReference type="Proteomes" id="UP001193081"/>
    </source>
</evidence>
<comment type="caution">
    <text evidence="1">The sequence shown here is derived from an EMBL/GenBank/DDBJ whole genome shotgun (WGS) entry which is preliminary data.</text>
</comment>